<protein>
    <submittedName>
        <fullName evidence="2">Uncharacterized protein</fullName>
    </submittedName>
</protein>
<name>A0AAV4V0L8_9ARAC</name>
<dbReference type="Proteomes" id="UP001054837">
    <property type="component" value="Unassembled WGS sequence"/>
</dbReference>
<evidence type="ECO:0000313" key="2">
    <source>
        <dbReference type="EMBL" id="GIY63771.1"/>
    </source>
</evidence>
<sequence>MPSSISLPWRYPPMIPNSTLQQRHHSARPKRRPQKKKKKNPPKVFSLLPKKQKKAGRERIPKTSFLSHPFTRPQTRISCAKDDLRLPWIDVPDVSPETGRFKRRD</sequence>
<dbReference type="EMBL" id="BPLQ01012224">
    <property type="protein sequence ID" value="GIY63771.1"/>
    <property type="molecule type" value="Genomic_DNA"/>
</dbReference>
<accession>A0AAV4V0L8</accession>
<reference evidence="2 3" key="1">
    <citation type="submission" date="2021-06" db="EMBL/GenBank/DDBJ databases">
        <title>Caerostris darwini draft genome.</title>
        <authorList>
            <person name="Kono N."/>
            <person name="Arakawa K."/>
        </authorList>
    </citation>
    <scope>NUCLEOTIDE SEQUENCE [LARGE SCALE GENOMIC DNA]</scope>
</reference>
<organism evidence="2 3">
    <name type="scientific">Caerostris darwini</name>
    <dbReference type="NCBI Taxonomy" id="1538125"/>
    <lineage>
        <taxon>Eukaryota</taxon>
        <taxon>Metazoa</taxon>
        <taxon>Ecdysozoa</taxon>
        <taxon>Arthropoda</taxon>
        <taxon>Chelicerata</taxon>
        <taxon>Arachnida</taxon>
        <taxon>Araneae</taxon>
        <taxon>Araneomorphae</taxon>
        <taxon>Entelegynae</taxon>
        <taxon>Araneoidea</taxon>
        <taxon>Araneidae</taxon>
        <taxon>Caerostris</taxon>
    </lineage>
</organism>
<keyword evidence="3" id="KW-1185">Reference proteome</keyword>
<feature type="region of interest" description="Disordered" evidence="1">
    <location>
        <begin position="1"/>
        <end position="73"/>
    </location>
</feature>
<gene>
    <name evidence="2" type="ORF">CDAR_536511</name>
</gene>
<feature type="compositionally biased region" description="Basic residues" evidence="1">
    <location>
        <begin position="22"/>
        <end position="41"/>
    </location>
</feature>
<evidence type="ECO:0000313" key="3">
    <source>
        <dbReference type="Proteomes" id="UP001054837"/>
    </source>
</evidence>
<proteinExistence type="predicted"/>
<evidence type="ECO:0000256" key="1">
    <source>
        <dbReference type="SAM" id="MobiDB-lite"/>
    </source>
</evidence>
<dbReference type="AlphaFoldDB" id="A0AAV4V0L8"/>
<comment type="caution">
    <text evidence="2">The sequence shown here is derived from an EMBL/GenBank/DDBJ whole genome shotgun (WGS) entry which is preliminary data.</text>
</comment>